<organism evidence="1 2">
    <name type="scientific">Dentiscutata erythropus</name>
    <dbReference type="NCBI Taxonomy" id="1348616"/>
    <lineage>
        <taxon>Eukaryota</taxon>
        <taxon>Fungi</taxon>
        <taxon>Fungi incertae sedis</taxon>
        <taxon>Mucoromycota</taxon>
        <taxon>Glomeromycotina</taxon>
        <taxon>Glomeromycetes</taxon>
        <taxon>Diversisporales</taxon>
        <taxon>Gigasporaceae</taxon>
        <taxon>Dentiscutata</taxon>
    </lineage>
</organism>
<dbReference type="PANTHER" id="PTHR31758">
    <property type="entry name" value="BTB/POZ DOMAIN-CONTAINING PROTEIN YLR108C"/>
    <property type="match status" value="1"/>
</dbReference>
<dbReference type="Proteomes" id="UP000789405">
    <property type="component" value="Unassembled WGS sequence"/>
</dbReference>
<dbReference type="EMBL" id="CAJVPY010010021">
    <property type="protein sequence ID" value="CAG8714717.1"/>
    <property type="molecule type" value="Genomic_DNA"/>
</dbReference>
<evidence type="ECO:0000313" key="1">
    <source>
        <dbReference type="EMBL" id="CAG8714717.1"/>
    </source>
</evidence>
<dbReference type="Gene3D" id="3.30.710.10">
    <property type="entry name" value="Potassium Channel Kv1.1, Chain A"/>
    <property type="match status" value="1"/>
</dbReference>
<dbReference type="AlphaFoldDB" id="A0A9N9I0C5"/>
<keyword evidence="2" id="KW-1185">Reference proteome</keyword>
<gene>
    <name evidence="1" type="ORF">DERYTH_LOCUS13851</name>
</gene>
<accession>A0A9N9I0C5</accession>
<proteinExistence type="predicted"/>
<comment type="caution">
    <text evidence="1">The sequence shown here is derived from an EMBL/GenBank/DDBJ whole genome shotgun (WGS) entry which is preliminary data.</text>
</comment>
<evidence type="ECO:0000313" key="2">
    <source>
        <dbReference type="Proteomes" id="UP000789405"/>
    </source>
</evidence>
<name>A0A9N9I0C5_9GLOM</name>
<protein>
    <submittedName>
        <fullName evidence="1">22764_t:CDS:1</fullName>
    </submittedName>
</protein>
<dbReference type="PANTHER" id="PTHR31758:SF2">
    <property type="entry name" value="BTB_POZ DOMAIN-CONTAINING PROTEIN YLR108C"/>
    <property type="match status" value="1"/>
</dbReference>
<dbReference type="InterPro" id="IPR011333">
    <property type="entry name" value="SKP1/BTB/POZ_sf"/>
</dbReference>
<dbReference type="SUPFAM" id="SSF54695">
    <property type="entry name" value="POZ domain"/>
    <property type="match status" value="1"/>
</dbReference>
<reference evidence="1" key="1">
    <citation type="submission" date="2021-06" db="EMBL/GenBank/DDBJ databases">
        <authorList>
            <person name="Kallberg Y."/>
            <person name="Tangrot J."/>
            <person name="Rosling A."/>
        </authorList>
    </citation>
    <scope>NUCLEOTIDE SEQUENCE</scope>
    <source>
        <strain evidence="1">MA453B</strain>
    </source>
</reference>
<dbReference type="OrthoDB" id="2414723at2759"/>
<sequence length="343" mass="39736">MNSTTQRQTTILPENNTIVLFQTLPKGSFCQSYTVNVGGTTFQFSEFRYIKDDYSSRIIYLKNLTNWFIIINLKSLKRDSPNLFTEYFFGENESRKGASFTMCIDRDPQIFTIIARYLRGYTIFPLSPTNLPCGMSFELFRQNLMADIHFYKLPALKKQTLPICTFFKSPFNEDWRLDITLSLVKPKDLTIDKEIVLSIHRDGYSIVQFHATDVLWDLVSPQQSFFQFTQQADIFTLRQISKTFRPMFEDNVLYYGCENGPSLYNIDDVDMPGKDVYHNIFDKSRELVKPIVGKSVRVYLSRAIFSLRIPDVPVCGVITIIPMWGCGNTQLYHLSRNGGLSFN</sequence>